<evidence type="ECO:0000313" key="2">
    <source>
        <dbReference type="EMBL" id="RQH29626.1"/>
    </source>
</evidence>
<feature type="transmembrane region" description="Helical" evidence="1">
    <location>
        <begin position="82"/>
        <end position="102"/>
    </location>
</feature>
<feature type="transmembrane region" description="Helical" evidence="1">
    <location>
        <begin position="156"/>
        <end position="174"/>
    </location>
</feature>
<dbReference type="OrthoDB" id="582264at2"/>
<dbReference type="RefSeq" id="WP_124147769.1">
    <property type="nucleotide sequence ID" value="NZ_CAWOKI010000313.1"/>
</dbReference>
<keyword evidence="1" id="KW-1133">Transmembrane helix</keyword>
<sequence length="232" mass="27093">MSGFSTKKLLSTALLVDFVAIAAVIFRAILLDKGPYRYFDEGSLINWLSGIQLLIIAGINWKIYRLRIGRKEVSQSGKNYQILWQFLTFGFVFCAVDELIQIHERLDKFIHWIFQIQETALTDSIDDLIIVIYGIIGLLVIYYFRQEFYQYREAFSYFKIALILACCSIALDFLTQGQETSNLLNETQEMQREWLRSIEEIFKVFAEVFLIATFYKCLRIAKRLKKVVGVKS</sequence>
<gene>
    <name evidence="2" type="ORF">D5R40_24645</name>
</gene>
<feature type="transmembrane region" description="Helical" evidence="1">
    <location>
        <begin position="128"/>
        <end position="144"/>
    </location>
</feature>
<keyword evidence="1" id="KW-0812">Transmembrane</keyword>
<name>A0A3N6P392_9CYAN</name>
<feature type="transmembrane region" description="Helical" evidence="1">
    <location>
        <begin position="12"/>
        <end position="31"/>
    </location>
</feature>
<protein>
    <submittedName>
        <fullName evidence="2">Uncharacterized protein</fullName>
    </submittedName>
</protein>
<organism evidence="2 3">
    <name type="scientific">Okeania hirsuta</name>
    <dbReference type="NCBI Taxonomy" id="1458930"/>
    <lineage>
        <taxon>Bacteria</taxon>
        <taxon>Bacillati</taxon>
        <taxon>Cyanobacteriota</taxon>
        <taxon>Cyanophyceae</taxon>
        <taxon>Oscillatoriophycideae</taxon>
        <taxon>Oscillatoriales</taxon>
        <taxon>Microcoleaceae</taxon>
        <taxon>Okeania</taxon>
    </lineage>
</organism>
<proteinExistence type="predicted"/>
<evidence type="ECO:0000313" key="3">
    <source>
        <dbReference type="Proteomes" id="UP000269154"/>
    </source>
</evidence>
<comment type="caution">
    <text evidence="2">The sequence shown here is derived from an EMBL/GenBank/DDBJ whole genome shotgun (WGS) entry which is preliminary data.</text>
</comment>
<evidence type="ECO:0000256" key="1">
    <source>
        <dbReference type="SAM" id="Phobius"/>
    </source>
</evidence>
<feature type="transmembrane region" description="Helical" evidence="1">
    <location>
        <begin position="43"/>
        <end position="61"/>
    </location>
</feature>
<dbReference type="EMBL" id="RCBY01000191">
    <property type="protein sequence ID" value="RQH29626.1"/>
    <property type="molecule type" value="Genomic_DNA"/>
</dbReference>
<dbReference type="AlphaFoldDB" id="A0A3N6P392"/>
<accession>A0A3N6P392</accession>
<dbReference type="Proteomes" id="UP000269154">
    <property type="component" value="Unassembled WGS sequence"/>
</dbReference>
<keyword evidence="1" id="KW-0472">Membrane</keyword>
<keyword evidence="3" id="KW-1185">Reference proteome</keyword>
<reference evidence="2 3" key="1">
    <citation type="journal article" date="2018" name="ACS Chem. Biol.">
        <title>Ketoreductase domain dysfunction expands chemodiversity: malyngamide biosynthesis in the cyanobacterium Okeania hirsuta.</title>
        <authorList>
            <person name="Moss N.A."/>
            <person name="Leao T."/>
            <person name="Rankin M."/>
            <person name="McCullough T.M."/>
            <person name="Qu P."/>
            <person name="Korobeynikov A."/>
            <person name="Smith J.L."/>
            <person name="Gerwick L."/>
            <person name="Gerwick W.H."/>
        </authorList>
    </citation>
    <scope>NUCLEOTIDE SEQUENCE [LARGE SCALE GENOMIC DNA]</scope>
    <source>
        <strain evidence="2 3">PAB10Feb10-1</strain>
    </source>
</reference>